<keyword evidence="3" id="KW-1185">Reference proteome</keyword>
<comment type="caution">
    <text evidence="2">The sequence shown here is derived from an EMBL/GenBank/DDBJ whole genome shotgun (WGS) entry which is preliminary data.</text>
</comment>
<organism evidence="2 3">
    <name type="scientific">Elysia crispata</name>
    <name type="common">lettuce slug</name>
    <dbReference type="NCBI Taxonomy" id="231223"/>
    <lineage>
        <taxon>Eukaryota</taxon>
        <taxon>Metazoa</taxon>
        <taxon>Spiralia</taxon>
        <taxon>Lophotrochozoa</taxon>
        <taxon>Mollusca</taxon>
        <taxon>Gastropoda</taxon>
        <taxon>Heterobranchia</taxon>
        <taxon>Euthyneura</taxon>
        <taxon>Panpulmonata</taxon>
        <taxon>Sacoglossa</taxon>
        <taxon>Placobranchoidea</taxon>
        <taxon>Plakobranchidae</taxon>
        <taxon>Elysia</taxon>
    </lineage>
</organism>
<evidence type="ECO:0000313" key="2">
    <source>
        <dbReference type="EMBL" id="KAK3798953.1"/>
    </source>
</evidence>
<dbReference type="Proteomes" id="UP001283361">
    <property type="component" value="Unassembled WGS sequence"/>
</dbReference>
<feature type="chain" id="PRO_5042239536" evidence="1">
    <location>
        <begin position="27"/>
        <end position="78"/>
    </location>
</feature>
<evidence type="ECO:0000256" key="1">
    <source>
        <dbReference type="SAM" id="SignalP"/>
    </source>
</evidence>
<sequence length="78" mass="8530">MSITNSALELSLLLFVLLALTGSGSADDLCIFLWEVINNIFCTNGLDIACYIADFVMNLIDCPPLLGVRSPQWQFSST</sequence>
<gene>
    <name evidence="2" type="ORF">RRG08_016030</name>
</gene>
<feature type="signal peptide" evidence="1">
    <location>
        <begin position="1"/>
        <end position="26"/>
    </location>
</feature>
<protein>
    <submittedName>
        <fullName evidence="2">Uncharacterized protein</fullName>
    </submittedName>
</protein>
<keyword evidence="1" id="KW-0732">Signal</keyword>
<dbReference type="AlphaFoldDB" id="A0AAE1B3G0"/>
<evidence type="ECO:0000313" key="3">
    <source>
        <dbReference type="Proteomes" id="UP001283361"/>
    </source>
</evidence>
<accession>A0AAE1B3G0</accession>
<dbReference type="EMBL" id="JAWDGP010000609">
    <property type="protein sequence ID" value="KAK3798953.1"/>
    <property type="molecule type" value="Genomic_DNA"/>
</dbReference>
<name>A0AAE1B3G0_9GAST</name>
<reference evidence="2" key="1">
    <citation type="journal article" date="2023" name="G3 (Bethesda)">
        <title>A reference genome for the long-term kleptoplast-retaining sea slug Elysia crispata morphotype clarki.</title>
        <authorList>
            <person name="Eastman K.E."/>
            <person name="Pendleton A.L."/>
            <person name="Shaikh M.A."/>
            <person name="Suttiyut T."/>
            <person name="Ogas R."/>
            <person name="Tomko P."/>
            <person name="Gavelis G."/>
            <person name="Widhalm J.R."/>
            <person name="Wisecaver J.H."/>
        </authorList>
    </citation>
    <scope>NUCLEOTIDE SEQUENCE</scope>
    <source>
        <strain evidence="2">ECLA1</strain>
    </source>
</reference>
<proteinExistence type="predicted"/>